<dbReference type="CDD" id="cd23307">
    <property type="entry name" value="beta-trefoil_FGF8-like"/>
    <property type="match status" value="1"/>
</dbReference>
<organism evidence="2 3">
    <name type="scientific">Varroa destructor</name>
    <name type="common">Honeybee mite</name>
    <dbReference type="NCBI Taxonomy" id="109461"/>
    <lineage>
        <taxon>Eukaryota</taxon>
        <taxon>Metazoa</taxon>
        <taxon>Ecdysozoa</taxon>
        <taxon>Arthropoda</taxon>
        <taxon>Chelicerata</taxon>
        <taxon>Arachnida</taxon>
        <taxon>Acari</taxon>
        <taxon>Parasitiformes</taxon>
        <taxon>Mesostigmata</taxon>
        <taxon>Gamasina</taxon>
        <taxon>Dermanyssoidea</taxon>
        <taxon>Varroidae</taxon>
        <taxon>Varroa</taxon>
    </lineage>
</organism>
<dbReference type="GO" id="GO:0008083">
    <property type="term" value="F:growth factor activity"/>
    <property type="evidence" value="ECO:0007669"/>
    <property type="project" value="InterPro"/>
</dbReference>
<sequence>MGESCCKSEVPFSVPTSPQLLTLVILAVTCCSSAIYGALLKQGGEESETGSTLYRRLLRNPSEVVSEPRSHNRRIIAAAGDYGHNQKQKLRVPSDGPQRQNPMAATEGDDMWYLQRLEAELLPGVASGTRVGVGRAGAETEIAAEISADSKVNVSAKRRQRLTSDTDVDVTKQSEHPKASSLVAFSSRRNWHRTRLVAATITTTEAALTLIRRQSKKTGTSRIRKTSTTNATLTARGIAPLSRNAAIVTTERSDTSTPVAFTTVDPLTTFFISRVLEEAFNDPKVTNRRPETVVAAERTSSSPNVKNAQFVPITKSQRRSPQAAIDHNTKRKCKRKHRVRSLPNVGHNRRGRLRNMCSMGLVCIGRKHSNVTAPSKGCQNEFDQLNIRALAMDSESKFTIVSLQGLHSKRALCFNRQGALVARRLGPKVPPLCQFIEEPSSDHRLRYRSRKIEPWRLSFDFDGNPRSYCPLKYSKCTHDLRPIRNHRHCTKFAFVQWKPPMSGLTDKQMLDILHKAHPDQGIKTNYHDQS</sequence>
<dbReference type="SUPFAM" id="SSF50353">
    <property type="entry name" value="Cytokine"/>
    <property type="match status" value="1"/>
</dbReference>
<evidence type="ECO:0000313" key="2">
    <source>
        <dbReference type="EnsemblMetazoa" id="XP_022662499"/>
    </source>
</evidence>
<dbReference type="RefSeq" id="XP_022662499.1">
    <property type="nucleotide sequence ID" value="XM_022806764.1"/>
</dbReference>
<dbReference type="Gene3D" id="2.80.10.50">
    <property type="match status" value="1"/>
</dbReference>
<comment type="similarity">
    <text evidence="1">Belongs to the heparin-binding growth factors family.</text>
</comment>
<dbReference type="InterPro" id="IPR002209">
    <property type="entry name" value="Fibroblast_GF_fam"/>
</dbReference>
<name>A0A7M7K9N3_VARDE</name>
<accession>A0A7M7K9N3</accession>
<protein>
    <submittedName>
        <fullName evidence="2">Uncharacterized protein</fullName>
    </submittedName>
</protein>
<dbReference type="GeneID" id="111250861"/>
<evidence type="ECO:0000313" key="3">
    <source>
        <dbReference type="Proteomes" id="UP000594260"/>
    </source>
</evidence>
<keyword evidence="3" id="KW-1185">Reference proteome</keyword>
<dbReference type="AlphaFoldDB" id="A0A7M7K9N3"/>
<evidence type="ECO:0000256" key="1">
    <source>
        <dbReference type="ARBA" id="ARBA00007936"/>
    </source>
</evidence>
<proteinExistence type="inferred from homology"/>
<dbReference type="InterPro" id="IPR008996">
    <property type="entry name" value="IL1/FGF"/>
</dbReference>
<reference evidence="2" key="1">
    <citation type="submission" date="2021-01" db="UniProtKB">
        <authorList>
            <consortium name="EnsemblMetazoa"/>
        </authorList>
    </citation>
    <scope>IDENTIFICATION</scope>
</reference>
<dbReference type="Proteomes" id="UP000594260">
    <property type="component" value="Unplaced"/>
</dbReference>
<dbReference type="Pfam" id="PF00167">
    <property type="entry name" value="FGF"/>
    <property type="match status" value="1"/>
</dbReference>
<dbReference type="EnsemblMetazoa" id="XM_022806764">
    <property type="protein sequence ID" value="XP_022662499"/>
    <property type="gene ID" value="LOC111250861"/>
</dbReference>